<evidence type="ECO:0000313" key="1">
    <source>
        <dbReference type="EMBL" id="VAV96838.1"/>
    </source>
</evidence>
<dbReference type="EMBL" id="UOEK01000107">
    <property type="protein sequence ID" value="VAV96838.1"/>
    <property type="molecule type" value="Genomic_DNA"/>
</dbReference>
<protein>
    <submittedName>
        <fullName evidence="1">Uncharacterized protein</fullName>
    </submittedName>
</protein>
<name>A0A3B0S8R6_9ZZZZ</name>
<proteinExistence type="predicted"/>
<gene>
    <name evidence="1" type="ORF">MNBD_ACTINO02-3281</name>
</gene>
<accession>A0A3B0S8R6</accession>
<sequence length="51" mass="5253">MRRTHGIAKVIGASIIVALVGSGTAAVATNAFQHTVGSNWHGHSSPELAWS</sequence>
<dbReference type="AlphaFoldDB" id="A0A3B0S8R6"/>
<reference evidence="1" key="1">
    <citation type="submission" date="2018-06" db="EMBL/GenBank/DDBJ databases">
        <authorList>
            <person name="Zhirakovskaya E."/>
        </authorList>
    </citation>
    <scope>NUCLEOTIDE SEQUENCE</scope>
</reference>
<organism evidence="1">
    <name type="scientific">hydrothermal vent metagenome</name>
    <dbReference type="NCBI Taxonomy" id="652676"/>
    <lineage>
        <taxon>unclassified sequences</taxon>
        <taxon>metagenomes</taxon>
        <taxon>ecological metagenomes</taxon>
    </lineage>
</organism>